<proteinExistence type="inferred from homology"/>
<sequence length="172" mass="19059">MDDVVSDDQGGMLRFERVLDAPVETVWAWLTEPEKRKLWFADGPMDLHEGGAVELVFDHDHLSEDDVPYPEDAIRWKGVTSRERVVTIDPPRLLAMTWDGGKNGVARFELTPEGAGTRLVLTHTGIGDPGHRKGTAAGWRSHLAVLAGRLSGHPVRDFWKLHAESMKAVFGG</sequence>
<dbReference type="Proteomes" id="UP000266568">
    <property type="component" value="Unassembled WGS sequence"/>
</dbReference>
<comment type="similarity">
    <text evidence="1">Belongs to the AHA1 family.</text>
</comment>
<organism evidence="3 4">
    <name type="scientific">Hephaestia caeni</name>
    <dbReference type="NCBI Taxonomy" id="645617"/>
    <lineage>
        <taxon>Bacteria</taxon>
        <taxon>Pseudomonadati</taxon>
        <taxon>Pseudomonadota</taxon>
        <taxon>Alphaproteobacteria</taxon>
        <taxon>Sphingomonadales</taxon>
        <taxon>Sphingomonadaceae</taxon>
        <taxon>Hephaestia</taxon>
    </lineage>
</organism>
<gene>
    <name evidence="3" type="ORF">DFR49_4350</name>
</gene>
<reference evidence="3 4" key="1">
    <citation type="submission" date="2018-08" db="EMBL/GenBank/DDBJ databases">
        <title>Genomic Encyclopedia of Type Strains, Phase IV (KMG-IV): sequencing the most valuable type-strain genomes for metagenomic binning, comparative biology and taxonomic classification.</title>
        <authorList>
            <person name="Goeker M."/>
        </authorList>
    </citation>
    <scope>NUCLEOTIDE SEQUENCE [LARGE SCALE GENOMIC DNA]</scope>
    <source>
        <strain evidence="3 4">DSM 25527</strain>
    </source>
</reference>
<dbReference type="AlphaFoldDB" id="A0A397ND35"/>
<dbReference type="Gene3D" id="3.30.530.20">
    <property type="match status" value="1"/>
</dbReference>
<dbReference type="CDD" id="cd08899">
    <property type="entry name" value="SRPBCC_CalC_Aha1-like_6"/>
    <property type="match status" value="1"/>
</dbReference>
<name>A0A397ND35_9SPHN</name>
<dbReference type="RefSeq" id="WP_211325967.1">
    <property type="nucleotide sequence ID" value="NZ_QXDC01000007.1"/>
</dbReference>
<feature type="domain" description="Activator of Hsp90 ATPase homologue 1/2-like C-terminal" evidence="2">
    <location>
        <begin position="20"/>
        <end position="148"/>
    </location>
</feature>
<evidence type="ECO:0000256" key="1">
    <source>
        <dbReference type="ARBA" id="ARBA00006817"/>
    </source>
</evidence>
<dbReference type="Pfam" id="PF08327">
    <property type="entry name" value="AHSA1"/>
    <property type="match status" value="1"/>
</dbReference>
<dbReference type="EMBL" id="QXDC01000007">
    <property type="protein sequence ID" value="RIA35372.1"/>
    <property type="molecule type" value="Genomic_DNA"/>
</dbReference>
<comment type="caution">
    <text evidence="3">The sequence shown here is derived from an EMBL/GenBank/DDBJ whole genome shotgun (WGS) entry which is preliminary data.</text>
</comment>
<evidence type="ECO:0000313" key="4">
    <source>
        <dbReference type="Proteomes" id="UP000266568"/>
    </source>
</evidence>
<evidence type="ECO:0000259" key="2">
    <source>
        <dbReference type="Pfam" id="PF08327"/>
    </source>
</evidence>
<accession>A0A397ND35</accession>
<protein>
    <submittedName>
        <fullName evidence="3">Uncharacterized protein YndB with AHSA1/START domain</fullName>
    </submittedName>
</protein>
<keyword evidence="4" id="KW-1185">Reference proteome</keyword>
<dbReference type="SUPFAM" id="SSF55961">
    <property type="entry name" value="Bet v1-like"/>
    <property type="match status" value="1"/>
</dbReference>
<evidence type="ECO:0000313" key="3">
    <source>
        <dbReference type="EMBL" id="RIA35372.1"/>
    </source>
</evidence>
<dbReference type="InterPro" id="IPR023393">
    <property type="entry name" value="START-like_dom_sf"/>
</dbReference>
<dbReference type="InterPro" id="IPR013538">
    <property type="entry name" value="ASHA1/2-like_C"/>
</dbReference>